<sequence length="273" mass="28955">MSHCPATVAGVSTPGFFISFEGGDGVGKSTQARLLGDWLAELTGREVLLTREPGGTDLGKELRAAVLHGGDMGPRAEALLYATDRAHHVDSLIRPALGRGAVVITDRYLDSSVAYQAGGRTLGEEEVERLSLWATDGLLPDATVLLDLDPAVAAERRAATGEAPDRLERAGDEFHRRTREAYLRRAGTDPERWIVVDAARPVEDIQAQIRVDVAARLGLTPVVTEAVTEAAAPLPSSGEEHASHQEGTGDGATEHNPAATGAESTQTWEGERA</sequence>
<evidence type="ECO:0000256" key="9">
    <source>
        <dbReference type="ARBA" id="ARBA00048743"/>
    </source>
</evidence>
<evidence type="ECO:0000256" key="10">
    <source>
        <dbReference type="HAMAP-Rule" id="MF_00165"/>
    </source>
</evidence>
<evidence type="ECO:0000256" key="7">
    <source>
        <dbReference type="ARBA" id="ARBA00022777"/>
    </source>
</evidence>
<protein>
    <recommendedName>
        <fullName evidence="3 10">Thymidylate kinase</fullName>
        <ecNumber evidence="2 10">2.7.4.9</ecNumber>
    </recommendedName>
    <alternativeName>
        <fullName evidence="10">dTMP kinase</fullName>
    </alternativeName>
</protein>
<dbReference type="GO" id="GO:0004798">
    <property type="term" value="F:dTMP kinase activity"/>
    <property type="evidence" value="ECO:0007669"/>
    <property type="project" value="UniProtKB-EC"/>
</dbReference>
<organism evidence="13 14">
    <name type="scientific">Myceligenerans salitolerans</name>
    <dbReference type="NCBI Taxonomy" id="1230528"/>
    <lineage>
        <taxon>Bacteria</taxon>
        <taxon>Bacillati</taxon>
        <taxon>Actinomycetota</taxon>
        <taxon>Actinomycetes</taxon>
        <taxon>Micrococcales</taxon>
        <taxon>Promicromonosporaceae</taxon>
        <taxon>Myceligenerans</taxon>
    </lineage>
</organism>
<dbReference type="InterPro" id="IPR027417">
    <property type="entry name" value="P-loop_NTPase"/>
</dbReference>
<feature type="domain" description="Thymidylate kinase-like" evidence="12">
    <location>
        <begin position="20"/>
        <end position="209"/>
    </location>
</feature>
<evidence type="ECO:0000256" key="11">
    <source>
        <dbReference type="SAM" id="MobiDB-lite"/>
    </source>
</evidence>
<evidence type="ECO:0000256" key="1">
    <source>
        <dbReference type="ARBA" id="ARBA00009776"/>
    </source>
</evidence>
<evidence type="ECO:0000256" key="4">
    <source>
        <dbReference type="ARBA" id="ARBA00022679"/>
    </source>
</evidence>
<dbReference type="CDD" id="cd01672">
    <property type="entry name" value="TMPK"/>
    <property type="match status" value="1"/>
</dbReference>
<evidence type="ECO:0000256" key="5">
    <source>
        <dbReference type="ARBA" id="ARBA00022727"/>
    </source>
</evidence>
<dbReference type="Gene3D" id="3.40.50.300">
    <property type="entry name" value="P-loop containing nucleotide triphosphate hydrolases"/>
    <property type="match status" value="1"/>
</dbReference>
<dbReference type="PANTHER" id="PTHR10344:SF4">
    <property type="entry name" value="UMP-CMP KINASE 2, MITOCHONDRIAL"/>
    <property type="match status" value="1"/>
</dbReference>
<comment type="similarity">
    <text evidence="1 10">Belongs to the thymidylate kinase family.</text>
</comment>
<evidence type="ECO:0000256" key="2">
    <source>
        <dbReference type="ARBA" id="ARBA00012980"/>
    </source>
</evidence>
<feature type="compositionally biased region" description="Polar residues" evidence="11">
    <location>
        <begin position="262"/>
        <end position="273"/>
    </location>
</feature>
<dbReference type="Proteomes" id="UP000664617">
    <property type="component" value="Unassembled WGS sequence"/>
</dbReference>
<dbReference type="EC" id="2.7.4.9" evidence="2 10"/>
<evidence type="ECO:0000256" key="3">
    <source>
        <dbReference type="ARBA" id="ARBA00017144"/>
    </source>
</evidence>
<reference evidence="13 14" key="1">
    <citation type="submission" date="2021-03" db="EMBL/GenBank/DDBJ databases">
        <authorList>
            <person name="Xin L."/>
        </authorList>
    </citation>
    <scope>NUCLEOTIDE SEQUENCE [LARGE SCALE GENOMIC DNA]</scope>
    <source>
        <strain evidence="13 14">XHU 5031</strain>
    </source>
</reference>
<gene>
    <name evidence="10 13" type="primary">tmk</name>
    <name evidence="13" type="ORF">J0911_11165</name>
</gene>
<evidence type="ECO:0000313" key="14">
    <source>
        <dbReference type="Proteomes" id="UP000664617"/>
    </source>
</evidence>
<evidence type="ECO:0000259" key="12">
    <source>
        <dbReference type="Pfam" id="PF02223"/>
    </source>
</evidence>
<dbReference type="Pfam" id="PF02223">
    <property type="entry name" value="Thymidylate_kin"/>
    <property type="match status" value="1"/>
</dbReference>
<keyword evidence="7 10" id="KW-0418">Kinase</keyword>
<dbReference type="NCBIfam" id="TIGR00041">
    <property type="entry name" value="DTMP_kinase"/>
    <property type="match status" value="1"/>
</dbReference>
<dbReference type="InterPro" id="IPR018095">
    <property type="entry name" value="Thymidylate_kin_CS"/>
</dbReference>
<name>A0ABS3IB30_9MICO</name>
<feature type="region of interest" description="Disordered" evidence="11">
    <location>
        <begin position="230"/>
        <end position="273"/>
    </location>
</feature>
<evidence type="ECO:0000256" key="8">
    <source>
        <dbReference type="ARBA" id="ARBA00022840"/>
    </source>
</evidence>
<proteinExistence type="inferred from homology"/>
<comment type="caution">
    <text evidence="13">The sequence shown here is derived from an EMBL/GenBank/DDBJ whole genome shotgun (WGS) entry which is preliminary data.</text>
</comment>
<keyword evidence="8 10" id="KW-0067">ATP-binding</keyword>
<comment type="catalytic activity">
    <reaction evidence="9 10">
        <text>dTMP + ATP = dTDP + ADP</text>
        <dbReference type="Rhea" id="RHEA:13517"/>
        <dbReference type="ChEBI" id="CHEBI:30616"/>
        <dbReference type="ChEBI" id="CHEBI:58369"/>
        <dbReference type="ChEBI" id="CHEBI:63528"/>
        <dbReference type="ChEBI" id="CHEBI:456216"/>
        <dbReference type="EC" id="2.7.4.9"/>
    </reaction>
</comment>
<accession>A0ABS3IB30</accession>
<evidence type="ECO:0000313" key="13">
    <source>
        <dbReference type="EMBL" id="MBO0609584.1"/>
    </source>
</evidence>
<dbReference type="InterPro" id="IPR039430">
    <property type="entry name" value="Thymidylate_kin-like_dom"/>
</dbReference>
<keyword evidence="4 10" id="KW-0808">Transferase</keyword>
<dbReference type="HAMAP" id="MF_00165">
    <property type="entry name" value="Thymidylate_kinase"/>
    <property type="match status" value="1"/>
</dbReference>
<keyword evidence="14" id="KW-1185">Reference proteome</keyword>
<reference evidence="14" key="2">
    <citation type="submission" date="2023-07" db="EMBL/GenBank/DDBJ databases">
        <title>Myceligenerans salitolerans sp. nov., a halotolerant actinomycete isolated from a salt lake in Xinjiang, China.</title>
        <authorList>
            <person name="Guan T."/>
        </authorList>
    </citation>
    <scope>NUCLEOTIDE SEQUENCE [LARGE SCALE GENOMIC DNA]</scope>
    <source>
        <strain evidence="14">XHU 5031</strain>
    </source>
</reference>
<dbReference type="InterPro" id="IPR018094">
    <property type="entry name" value="Thymidylate_kinase"/>
</dbReference>
<evidence type="ECO:0000256" key="6">
    <source>
        <dbReference type="ARBA" id="ARBA00022741"/>
    </source>
</evidence>
<keyword evidence="6 10" id="KW-0547">Nucleotide-binding</keyword>
<dbReference type="EMBL" id="JAFMPK010000044">
    <property type="protein sequence ID" value="MBO0609584.1"/>
    <property type="molecule type" value="Genomic_DNA"/>
</dbReference>
<dbReference type="SUPFAM" id="SSF52540">
    <property type="entry name" value="P-loop containing nucleoside triphosphate hydrolases"/>
    <property type="match status" value="1"/>
</dbReference>
<comment type="function">
    <text evidence="10">Phosphorylation of dTMP to form dTDP in both de novo and salvage pathways of dTTP synthesis.</text>
</comment>
<keyword evidence="5 10" id="KW-0545">Nucleotide biosynthesis</keyword>
<dbReference type="PROSITE" id="PS01331">
    <property type="entry name" value="THYMIDYLATE_KINASE"/>
    <property type="match status" value="1"/>
</dbReference>
<feature type="binding site" evidence="10">
    <location>
        <begin position="22"/>
        <end position="29"/>
    </location>
    <ligand>
        <name>ATP</name>
        <dbReference type="ChEBI" id="CHEBI:30616"/>
    </ligand>
</feature>
<dbReference type="PANTHER" id="PTHR10344">
    <property type="entry name" value="THYMIDYLATE KINASE"/>
    <property type="match status" value="1"/>
</dbReference>